<keyword evidence="2" id="KW-1185">Reference proteome</keyword>
<dbReference type="PANTHER" id="PTHR38398:SF1">
    <property type="entry name" value="EXPRESSED PROTEIN"/>
    <property type="match status" value="1"/>
</dbReference>
<dbReference type="EMBL" id="CP097510">
    <property type="protein sequence ID" value="URE23652.1"/>
    <property type="molecule type" value="Genomic_DNA"/>
</dbReference>
<evidence type="ECO:0000313" key="2">
    <source>
        <dbReference type="Proteomes" id="UP001055439"/>
    </source>
</evidence>
<protein>
    <submittedName>
        <fullName evidence="1">Uncharacterized protein</fullName>
    </submittedName>
</protein>
<organism evidence="1 2">
    <name type="scientific">Musa troglodytarum</name>
    <name type="common">fe'i banana</name>
    <dbReference type="NCBI Taxonomy" id="320322"/>
    <lineage>
        <taxon>Eukaryota</taxon>
        <taxon>Viridiplantae</taxon>
        <taxon>Streptophyta</taxon>
        <taxon>Embryophyta</taxon>
        <taxon>Tracheophyta</taxon>
        <taxon>Spermatophyta</taxon>
        <taxon>Magnoliopsida</taxon>
        <taxon>Liliopsida</taxon>
        <taxon>Zingiberales</taxon>
        <taxon>Musaceae</taxon>
        <taxon>Musa</taxon>
    </lineage>
</organism>
<accession>A0A9E7H505</accession>
<dbReference type="PANTHER" id="PTHR38398">
    <property type="entry name" value="EXPRESSED PROTEIN"/>
    <property type="match status" value="1"/>
</dbReference>
<sequence>MEKKRQEAEARLQCNKGKACRFKRSFFSKEEDAISSAILLLACVVCSPRFHPAGKRMASKDFVPAGGGGNVSVREADDKEKAKVYCKSKGKVVGRRARSGGVLLMMPRLVDLSPFSFSALTNTFFVSISAPFNLQIVALREVNTNAVLRDVAIAMAQLEANPKAIQHIRYGNE</sequence>
<dbReference type="OrthoDB" id="693735at2759"/>
<evidence type="ECO:0000313" key="1">
    <source>
        <dbReference type="EMBL" id="URE23652.1"/>
    </source>
</evidence>
<proteinExistence type="predicted"/>
<name>A0A9E7H505_9LILI</name>
<dbReference type="AlphaFoldDB" id="A0A9E7H505"/>
<gene>
    <name evidence="1" type="ORF">MUK42_26294</name>
</gene>
<reference evidence="1" key="1">
    <citation type="submission" date="2022-05" db="EMBL/GenBank/DDBJ databases">
        <title>The Musa troglodytarum L. genome provides insights into the mechanism of non-climacteric behaviour and enrichment of carotenoids.</title>
        <authorList>
            <person name="Wang J."/>
        </authorList>
    </citation>
    <scope>NUCLEOTIDE SEQUENCE</scope>
    <source>
        <tissue evidence="1">Leaf</tissue>
    </source>
</reference>
<dbReference type="Proteomes" id="UP001055439">
    <property type="component" value="Chromosome 8"/>
</dbReference>